<dbReference type="AlphaFoldDB" id="A0A9N8V2K0"/>
<dbReference type="OrthoDB" id="2440136at2759"/>
<dbReference type="Proteomes" id="UP000789831">
    <property type="component" value="Unassembled WGS sequence"/>
</dbReference>
<evidence type="ECO:0000313" key="1">
    <source>
        <dbReference type="EMBL" id="CAG8435270.1"/>
    </source>
</evidence>
<evidence type="ECO:0000313" key="2">
    <source>
        <dbReference type="Proteomes" id="UP000789831"/>
    </source>
</evidence>
<keyword evidence="2" id="KW-1185">Reference proteome</keyword>
<name>A0A9N8V2K0_9GLOM</name>
<comment type="caution">
    <text evidence="1">The sequence shown here is derived from an EMBL/GenBank/DDBJ whole genome shotgun (WGS) entry which is preliminary data.</text>
</comment>
<accession>A0A9N8V2K0</accession>
<protein>
    <submittedName>
        <fullName evidence="1">5956_t:CDS:1</fullName>
    </submittedName>
</protein>
<gene>
    <name evidence="1" type="ORF">AGERDE_LOCUS511</name>
</gene>
<proteinExistence type="predicted"/>
<organism evidence="1 2">
    <name type="scientific">Ambispora gerdemannii</name>
    <dbReference type="NCBI Taxonomy" id="144530"/>
    <lineage>
        <taxon>Eukaryota</taxon>
        <taxon>Fungi</taxon>
        <taxon>Fungi incertae sedis</taxon>
        <taxon>Mucoromycota</taxon>
        <taxon>Glomeromycotina</taxon>
        <taxon>Glomeromycetes</taxon>
        <taxon>Archaeosporales</taxon>
        <taxon>Ambisporaceae</taxon>
        <taxon>Ambispora</taxon>
    </lineage>
</organism>
<dbReference type="EMBL" id="CAJVPL010000024">
    <property type="protein sequence ID" value="CAG8435270.1"/>
    <property type="molecule type" value="Genomic_DNA"/>
</dbReference>
<reference evidence="1" key="1">
    <citation type="submission" date="2021-06" db="EMBL/GenBank/DDBJ databases">
        <authorList>
            <person name="Kallberg Y."/>
            <person name="Tangrot J."/>
            <person name="Rosling A."/>
        </authorList>
    </citation>
    <scope>NUCLEOTIDE SEQUENCE</scope>
    <source>
        <strain evidence="1">MT106</strain>
    </source>
</reference>
<sequence length="247" mass="29232">MPEKKFPPKPTNLRPYSCGLTINKQRFTKLEISPYYEKHNREYLEKLERKGVKLSEQELAEKLITDDLIKKILLPQLNGEDDIRADGRNYQYTYYFAILYKGVKAYKLVWCVDDNEPHVLGLMDCFRISKYDKENVPNKCVPRHINYLNYPRGECINPYTGKKGERSEVDEIYINEQLEGELDLVDFTYFRHGYGVKVLIPLKVDESKITFKNQSEKADIILTNPQKYINQKYPTQEEREKETKLDI</sequence>